<reference evidence="3 4" key="1">
    <citation type="submission" date="2022-04" db="EMBL/GenBank/DDBJ databases">
        <authorList>
            <person name="Ye Y.-Q."/>
            <person name="Du Z.-J."/>
        </authorList>
    </citation>
    <scope>NUCLEOTIDE SEQUENCE [LARGE SCALE GENOMIC DNA]</scope>
    <source>
        <strain evidence="3 4">A6E488</strain>
    </source>
</reference>
<dbReference type="RefSeq" id="WP_261615487.1">
    <property type="nucleotide sequence ID" value="NZ_JALIDZ010000003.1"/>
</dbReference>
<feature type="region of interest" description="Disordered" evidence="1">
    <location>
        <begin position="68"/>
        <end position="87"/>
    </location>
</feature>
<feature type="compositionally biased region" description="Basic and acidic residues" evidence="1">
    <location>
        <begin position="77"/>
        <end position="87"/>
    </location>
</feature>
<feature type="transmembrane region" description="Helical" evidence="2">
    <location>
        <begin position="41"/>
        <end position="62"/>
    </location>
</feature>
<proteinExistence type="predicted"/>
<keyword evidence="4" id="KW-1185">Reference proteome</keyword>
<sequence length="87" mass="9847">MFRVIALELLLLLLPFIGYAFYLYFSRIDPTKRESWINSPMYWLTIGGLLLMIAGFILTATFSGAPTDATYTPAQMRDGKIEPGHLD</sequence>
<evidence type="ECO:0000313" key="3">
    <source>
        <dbReference type="EMBL" id="MCT8971924.1"/>
    </source>
</evidence>
<protein>
    <submittedName>
        <fullName evidence="3">DUF6111 family protein</fullName>
    </submittedName>
</protein>
<keyword evidence="2" id="KW-0812">Transmembrane</keyword>
<evidence type="ECO:0000313" key="4">
    <source>
        <dbReference type="Proteomes" id="UP001320898"/>
    </source>
</evidence>
<name>A0AAW5QYD7_9HYPH</name>
<dbReference type="Proteomes" id="UP001320898">
    <property type="component" value="Unassembled WGS sequence"/>
</dbReference>
<keyword evidence="2" id="KW-1133">Transmembrane helix</keyword>
<dbReference type="InterPro" id="IPR046093">
    <property type="entry name" value="DUF6111"/>
</dbReference>
<gene>
    <name evidence="3" type="ORF">MUB46_08675</name>
</gene>
<dbReference type="AlphaFoldDB" id="A0AAW5QYD7"/>
<organism evidence="3 4">
    <name type="scientific">Microbaculum marinisediminis</name>
    <dbReference type="NCBI Taxonomy" id="2931392"/>
    <lineage>
        <taxon>Bacteria</taxon>
        <taxon>Pseudomonadati</taxon>
        <taxon>Pseudomonadota</taxon>
        <taxon>Alphaproteobacteria</taxon>
        <taxon>Hyphomicrobiales</taxon>
        <taxon>Tepidamorphaceae</taxon>
        <taxon>Microbaculum</taxon>
    </lineage>
</organism>
<accession>A0AAW5QYD7</accession>
<dbReference type="EMBL" id="JALIDZ010000003">
    <property type="protein sequence ID" value="MCT8971924.1"/>
    <property type="molecule type" value="Genomic_DNA"/>
</dbReference>
<comment type="caution">
    <text evidence="3">The sequence shown here is derived from an EMBL/GenBank/DDBJ whole genome shotgun (WGS) entry which is preliminary data.</text>
</comment>
<evidence type="ECO:0000256" key="2">
    <source>
        <dbReference type="SAM" id="Phobius"/>
    </source>
</evidence>
<evidence type="ECO:0000256" key="1">
    <source>
        <dbReference type="SAM" id="MobiDB-lite"/>
    </source>
</evidence>
<dbReference type="Pfam" id="PF19606">
    <property type="entry name" value="DUF6111"/>
    <property type="match status" value="1"/>
</dbReference>
<feature type="transmembrane region" description="Helical" evidence="2">
    <location>
        <begin position="6"/>
        <end position="25"/>
    </location>
</feature>
<keyword evidence="2" id="KW-0472">Membrane</keyword>